<dbReference type="AlphaFoldDB" id="A0A552X4F4"/>
<protein>
    <recommendedName>
        <fullName evidence="3">DUF3800 domain-containing protein</fullName>
    </recommendedName>
</protein>
<organism evidence="1 2">
    <name type="scientific">Aliidiomarina halalkaliphila</name>
    <dbReference type="NCBI Taxonomy" id="2593535"/>
    <lineage>
        <taxon>Bacteria</taxon>
        <taxon>Pseudomonadati</taxon>
        <taxon>Pseudomonadota</taxon>
        <taxon>Gammaproteobacteria</taxon>
        <taxon>Alteromonadales</taxon>
        <taxon>Idiomarinaceae</taxon>
        <taxon>Aliidiomarina</taxon>
    </lineage>
</organism>
<keyword evidence="2" id="KW-1185">Reference proteome</keyword>
<sequence length="358" mass="41399">MGKKKGKQPYRKAPGLVPKGLLDKKAECPDCNTTFDIPWLEELDHPLQPIAVRNEGHFVPVSFPLRCPNFDCNNSFNYTIPNLENLSPWALYGDEASRDIQNPKANYTTKRLHFFCITLVGLHKDRAEKFLSDFEDLKREARPDVDPKEWAHHFTKIWSAGADDKEYSFSSKAQKIDYAKKIASLIRKNRYHIVTLNFSSCIVLPENEKERKKLIRRQKQEIFQQSIISSVLQFRLRQVSTYWIFDNVKDTSSGEKTEGWAEECFLGLQYTRLFAWLTAGATATKPTFVRPGSHHLLEVADFVSYCVARDFERTATGHKPEFPSKLMGNGFYQGAWNFGHSWYGWSKGLPMMKYYNLS</sequence>
<dbReference type="OrthoDB" id="7057321at2"/>
<dbReference type="Proteomes" id="UP000320359">
    <property type="component" value="Unassembled WGS sequence"/>
</dbReference>
<comment type="caution">
    <text evidence="1">The sequence shown here is derived from an EMBL/GenBank/DDBJ whole genome shotgun (WGS) entry which is preliminary data.</text>
</comment>
<evidence type="ECO:0000313" key="1">
    <source>
        <dbReference type="EMBL" id="TRW49914.1"/>
    </source>
</evidence>
<proteinExistence type="predicted"/>
<name>A0A552X4F4_9GAMM</name>
<gene>
    <name evidence="1" type="ORF">FM042_03430</name>
</gene>
<dbReference type="RefSeq" id="WP_143234333.1">
    <property type="nucleotide sequence ID" value="NZ_VJWL01000001.1"/>
</dbReference>
<reference evidence="1 2" key="1">
    <citation type="submission" date="2019-07" db="EMBL/GenBank/DDBJ databases">
        <authorList>
            <person name="Yang M."/>
            <person name="Zhao D."/>
            <person name="Xiang H."/>
        </authorList>
    </citation>
    <scope>NUCLEOTIDE SEQUENCE [LARGE SCALE GENOMIC DNA]</scope>
    <source>
        <strain evidence="1 2">IM1326</strain>
    </source>
</reference>
<accession>A0A552X4F4</accession>
<dbReference type="EMBL" id="VJWL01000001">
    <property type="protein sequence ID" value="TRW49914.1"/>
    <property type="molecule type" value="Genomic_DNA"/>
</dbReference>
<evidence type="ECO:0000313" key="2">
    <source>
        <dbReference type="Proteomes" id="UP000320359"/>
    </source>
</evidence>
<evidence type="ECO:0008006" key="3">
    <source>
        <dbReference type="Google" id="ProtNLM"/>
    </source>
</evidence>